<dbReference type="Proteomes" id="UP000297527">
    <property type="component" value="Unassembled WGS sequence"/>
</dbReference>
<dbReference type="OrthoDB" id="412788at2759"/>
<protein>
    <recommendedName>
        <fullName evidence="5">CmcJ-like methyltransferase</fullName>
    </recommendedName>
</protein>
<accession>A0A4Z1HAA6</accession>
<evidence type="ECO:0000313" key="4">
    <source>
        <dbReference type="Proteomes" id="UP000297527"/>
    </source>
</evidence>
<gene>
    <name evidence="3" type="ORF">BCON_1107g00020</name>
</gene>
<dbReference type="AlphaFoldDB" id="A0A4Z1HAA6"/>
<name>A0A4Z1HAA6_9HELO</name>
<dbReference type="EMBL" id="PQXN01001105">
    <property type="protein sequence ID" value="TGO43680.1"/>
    <property type="molecule type" value="Genomic_DNA"/>
</dbReference>
<feature type="coiled-coil region" evidence="2">
    <location>
        <begin position="95"/>
        <end position="122"/>
    </location>
</feature>
<comment type="caution">
    <text evidence="3">The sequence shown here is derived from an EMBL/GenBank/DDBJ whole genome shotgun (WGS) entry which is preliminary data.</text>
</comment>
<keyword evidence="2" id="KW-0175">Coiled coil</keyword>
<proteinExistence type="inferred from homology"/>
<organism evidence="3 4">
    <name type="scientific">Botryotinia convoluta</name>
    <dbReference type="NCBI Taxonomy" id="54673"/>
    <lineage>
        <taxon>Eukaryota</taxon>
        <taxon>Fungi</taxon>
        <taxon>Dikarya</taxon>
        <taxon>Ascomycota</taxon>
        <taxon>Pezizomycotina</taxon>
        <taxon>Leotiomycetes</taxon>
        <taxon>Helotiales</taxon>
        <taxon>Sclerotiniaceae</taxon>
        <taxon>Botryotinia</taxon>
    </lineage>
</organism>
<evidence type="ECO:0008006" key="5">
    <source>
        <dbReference type="Google" id="ProtNLM"/>
    </source>
</evidence>
<evidence type="ECO:0000313" key="3">
    <source>
        <dbReference type="EMBL" id="TGO43680.1"/>
    </source>
</evidence>
<dbReference type="NCBIfam" id="NF041278">
    <property type="entry name" value="CmcJ_NvfI_EfuI"/>
    <property type="match status" value="1"/>
</dbReference>
<dbReference type="GO" id="GO:0016491">
    <property type="term" value="F:oxidoreductase activity"/>
    <property type="evidence" value="ECO:0007669"/>
    <property type="project" value="InterPro"/>
</dbReference>
<dbReference type="InterPro" id="IPR044053">
    <property type="entry name" value="AsaB-like"/>
</dbReference>
<comment type="similarity">
    <text evidence="1">Belongs to the asaB hydroxylase/desaturase family.</text>
</comment>
<evidence type="ECO:0000256" key="2">
    <source>
        <dbReference type="SAM" id="Coils"/>
    </source>
</evidence>
<sequence>MASSATLKCIKDTMKQTTGTVFYLKRDALYERTKPYFCYIPLKLLNGAPVTNQEYAPSEISITSLRGQERNFRLDKNGFEVLEHPLNAKYTLKSLREDATLMEQYEREIETVLKQMLGAEKVVVFDEELRKRNQEFPKSLGERSALEQPVRGVHVDSSPTSAIERAVYICDTPAERARLGGRIQIINTWRPLFDELNDWPLALCDSRSINLEEDLIPSDSVFPETVSETLQVFQNTEHKWYFLDGQKMNEMLLFKIFDSDDSVSRFCPHASFEYGDVAKARPRESVEIRAVVFYGKAGER</sequence>
<dbReference type="PANTHER" id="PTHR34598:SF3">
    <property type="entry name" value="OXIDOREDUCTASE AN1597"/>
    <property type="match status" value="1"/>
</dbReference>
<keyword evidence="4" id="KW-1185">Reference proteome</keyword>
<evidence type="ECO:0000256" key="1">
    <source>
        <dbReference type="ARBA" id="ARBA00023604"/>
    </source>
</evidence>
<reference evidence="3 4" key="1">
    <citation type="submission" date="2017-12" db="EMBL/GenBank/DDBJ databases">
        <title>Comparative genomics of Botrytis spp.</title>
        <authorList>
            <person name="Valero-Jimenez C.A."/>
            <person name="Tapia P."/>
            <person name="Veloso J."/>
            <person name="Silva-Moreno E."/>
            <person name="Staats M."/>
            <person name="Valdes J.H."/>
            <person name="Van Kan J.A.L."/>
        </authorList>
    </citation>
    <scope>NUCLEOTIDE SEQUENCE [LARGE SCALE GENOMIC DNA]</scope>
    <source>
        <strain evidence="3 4">MUCL11595</strain>
    </source>
</reference>
<dbReference type="PANTHER" id="PTHR34598">
    <property type="entry name" value="BLL6449 PROTEIN"/>
    <property type="match status" value="1"/>
</dbReference>